<gene>
    <name evidence="1" type="ordered locus">Gobs_4729</name>
</gene>
<evidence type="ECO:0000313" key="2">
    <source>
        <dbReference type="Proteomes" id="UP000001382"/>
    </source>
</evidence>
<reference evidence="2" key="2">
    <citation type="submission" date="2010-01" db="EMBL/GenBank/DDBJ databases">
        <title>The complete genome of Geodermatophilus obscurus DSM 43160.</title>
        <authorList>
            <consortium name="US DOE Joint Genome Institute (JGI-PGF)"/>
            <person name="Lucas S."/>
            <person name="Copeland A."/>
            <person name="Lapidus A."/>
            <person name="Glavina del Rio T."/>
            <person name="Dalin E."/>
            <person name="Tice H."/>
            <person name="Bruce D."/>
            <person name="Goodwin L."/>
            <person name="Pitluck S."/>
            <person name="Kyrpides N."/>
            <person name="Mavromatis K."/>
            <person name="Ivanova N."/>
            <person name="Munk A.C."/>
            <person name="Brettin T."/>
            <person name="Detter J.C."/>
            <person name="Han C."/>
            <person name="Larimer F."/>
            <person name="Land M."/>
            <person name="Hauser L."/>
            <person name="Markowitz V."/>
            <person name="Cheng J.-F."/>
            <person name="Hugenholtz P."/>
            <person name="Woyke T."/>
            <person name="Wu D."/>
            <person name="Jando M."/>
            <person name="Schneider S."/>
            <person name="Klenk H.-P."/>
            <person name="Eisen J.A."/>
        </authorList>
    </citation>
    <scope>NUCLEOTIDE SEQUENCE [LARGE SCALE GENOMIC DNA]</scope>
    <source>
        <strain evidence="2">ATCC 25078 / DSM 43160 / JCM 3152 / KCC A-0152 / KCTC 9177 / NBRC 13315 / NRRL B-3577 / G-20</strain>
    </source>
</reference>
<dbReference type="EMBL" id="CP001867">
    <property type="protein sequence ID" value="ADB77272.1"/>
    <property type="molecule type" value="Genomic_DNA"/>
</dbReference>
<protein>
    <submittedName>
        <fullName evidence="1">Uncharacterized protein</fullName>
    </submittedName>
</protein>
<dbReference type="Proteomes" id="UP000001382">
    <property type="component" value="Chromosome"/>
</dbReference>
<organism evidence="1 2">
    <name type="scientific">Geodermatophilus obscurus (strain ATCC 25078 / DSM 43160 / JCM 3152 / CCUG 61914 / KCC A-0152 / KCTC 9177 / NBRC 13315 / NRRL B-3577 / G-20)</name>
    <dbReference type="NCBI Taxonomy" id="526225"/>
    <lineage>
        <taxon>Bacteria</taxon>
        <taxon>Bacillati</taxon>
        <taxon>Actinomycetota</taxon>
        <taxon>Actinomycetes</taxon>
        <taxon>Geodermatophilales</taxon>
        <taxon>Geodermatophilaceae</taxon>
        <taxon>Geodermatophilus</taxon>
    </lineage>
</organism>
<dbReference type="KEGG" id="gob:Gobs_4729"/>
<evidence type="ECO:0000313" key="1">
    <source>
        <dbReference type="EMBL" id="ADB77272.1"/>
    </source>
</evidence>
<dbReference type="AlphaFoldDB" id="D2S5L6"/>
<dbReference type="HOGENOM" id="CLU_2464644_0_0_11"/>
<sequence length="88" mass="9674">MPALTAVCPLTLIAWRLSDSLVRDLWGDYVAMGGNRPHTAVVLYLDGTAPWSDIEHDTPAHALNESLWDLGHPSLAPYRELPIAQLSI</sequence>
<name>D2S5L6_GEOOG</name>
<keyword evidence="2" id="KW-1185">Reference proteome</keyword>
<accession>D2S5L6</accession>
<reference evidence="1 2" key="1">
    <citation type="journal article" date="2010" name="Stand. Genomic Sci.">
        <title>Complete genome sequence of Geodermatophilus obscurus type strain (G-20).</title>
        <authorList>
            <person name="Ivanova N."/>
            <person name="Sikorski J."/>
            <person name="Jando M."/>
            <person name="Munk C."/>
            <person name="Lapidus A."/>
            <person name="Glavina Del Rio T."/>
            <person name="Copeland A."/>
            <person name="Tice H."/>
            <person name="Cheng J.-F."/>
            <person name="Lucas S."/>
            <person name="Chen F."/>
            <person name="Nolan M."/>
            <person name="Bruce D."/>
            <person name="Goodwin L."/>
            <person name="Pitluck S."/>
            <person name="Mavromatis K."/>
            <person name="Mikhailova N."/>
            <person name="Pati A."/>
            <person name="Chen A."/>
            <person name="Palaniappan K."/>
            <person name="Land M."/>
            <person name="Hauser L."/>
            <person name="Chang Y.-J."/>
            <person name="Jeffries C.D."/>
            <person name="Meincke L."/>
            <person name="Brettin T."/>
            <person name="Detter J.C."/>
            <person name="Detter J.C."/>
            <person name="Rohde M."/>
            <person name="Goeker M."/>
            <person name="Bristow J."/>
            <person name="Eisen J.A."/>
            <person name="Markowitz V."/>
            <person name="Hugenholtz P."/>
            <person name="Kyrpides N.C."/>
            <person name="Klenk H.-P."/>
        </authorList>
    </citation>
    <scope>NUCLEOTIDE SEQUENCE [LARGE SCALE GENOMIC DNA]</scope>
    <source>
        <strain evidence="2">ATCC 25078 / DSM 43160 / JCM 3152 / KCC A-0152 / KCTC 9177 / NBRC 13315 / NRRL B-3577 / G-20</strain>
    </source>
</reference>
<proteinExistence type="predicted"/>